<evidence type="ECO:0008006" key="5">
    <source>
        <dbReference type="Google" id="ProtNLM"/>
    </source>
</evidence>
<feature type="transmembrane region" description="Helical" evidence="1">
    <location>
        <begin position="130"/>
        <end position="155"/>
    </location>
</feature>
<reference evidence="3 4" key="1">
    <citation type="submission" date="2024-02" db="EMBL/GenBank/DDBJ databases">
        <authorList>
            <person name="Chen Y."/>
            <person name="Shah S."/>
            <person name="Dougan E. K."/>
            <person name="Thang M."/>
            <person name="Chan C."/>
        </authorList>
    </citation>
    <scope>NUCLEOTIDE SEQUENCE [LARGE SCALE GENOMIC DNA]</scope>
</reference>
<accession>A0ABP0LPQ5</accession>
<feature type="signal peptide" evidence="2">
    <location>
        <begin position="1"/>
        <end position="17"/>
    </location>
</feature>
<keyword evidence="4" id="KW-1185">Reference proteome</keyword>
<protein>
    <recommendedName>
        <fullName evidence="5">Transmembrane protein 231</fullName>
    </recommendedName>
</protein>
<evidence type="ECO:0000256" key="2">
    <source>
        <dbReference type="SAM" id="SignalP"/>
    </source>
</evidence>
<comment type="caution">
    <text evidence="3">The sequence shown here is derived from an EMBL/GenBank/DDBJ whole genome shotgun (WGS) entry which is preliminary data.</text>
</comment>
<feature type="chain" id="PRO_5047239353" description="Transmembrane protein 231" evidence="2">
    <location>
        <begin position="18"/>
        <end position="375"/>
    </location>
</feature>
<evidence type="ECO:0000313" key="4">
    <source>
        <dbReference type="Proteomes" id="UP001642484"/>
    </source>
</evidence>
<dbReference type="EMBL" id="CAXAMN010013302">
    <property type="protein sequence ID" value="CAK9040312.1"/>
    <property type="molecule type" value="Genomic_DNA"/>
</dbReference>
<dbReference type="Proteomes" id="UP001642484">
    <property type="component" value="Unassembled WGS sequence"/>
</dbReference>
<organism evidence="3 4">
    <name type="scientific">Durusdinium trenchii</name>
    <dbReference type="NCBI Taxonomy" id="1381693"/>
    <lineage>
        <taxon>Eukaryota</taxon>
        <taxon>Sar</taxon>
        <taxon>Alveolata</taxon>
        <taxon>Dinophyceae</taxon>
        <taxon>Suessiales</taxon>
        <taxon>Symbiodiniaceae</taxon>
        <taxon>Durusdinium</taxon>
    </lineage>
</organism>
<feature type="transmembrane region" description="Helical" evidence="1">
    <location>
        <begin position="95"/>
        <end position="118"/>
    </location>
</feature>
<keyword evidence="1" id="KW-0472">Membrane</keyword>
<gene>
    <name evidence="3" type="ORF">CCMP2556_LOCUS21726</name>
</gene>
<name>A0ABP0LPQ5_9DINO</name>
<evidence type="ECO:0000256" key="1">
    <source>
        <dbReference type="SAM" id="Phobius"/>
    </source>
</evidence>
<keyword evidence="1" id="KW-0812">Transmembrane</keyword>
<evidence type="ECO:0000313" key="3">
    <source>
        <dbReference type="EMBL" id="CAK9040312.1"/>
    </source>
</evidence>
<sequence length="375" mass="41598">MRLAWLLVFAWRLHTYGQSCELSEHLDALELVEESEPLDLHSLRLLQVQQTLTQGNVSTAMAPRNSTGLTQQGSGSASRPLKNFTRFIHAPNMRWAILALGLAVWIMLGSLVLGLWYLCRQRQKDEPSMAFKVTCASFVVLAAMAASWLAMWYFAGALMKKWLMEYDVAFLGVDVAWISTSGLERTKGWRPSCEPGRTESLLVSVDRIVLNPWFGTLLATNLTIGNPPGYTSQHLAHVQRLFINVDMGSLVKSLAHRLSVDRIDLTGVDVVYQRSWSTLNLEELMKRLGAGEGGGAAAAPRGSHSWHLDLQVHQVNTSDVWVHADVYPMTSGVSLAVPNLAWKDFEEEVKPRSHDEAVVVVLATVLSNAKRVLGL</sequence>
<keyword evidence="2" id="KW-0732">Signal</keyword>
<proteinExistence type="predicted"/>
<keyword evidence="1" id="KW-1133">Transmembrane helix</keyword>